<proteinExistence type="predicted"/>
<sequence>MYNLITSNDCQFYFLLAAGVVAFYLFAYPYIVKHGLGGSEHFDQGTLAGTDKIDKSMCSKDCCSPQWPVGFDTDRDPRVQPGDVGTKYMPTSYTCSGTNAGDKGVGCPCVTKKQYDMLGSRGENNIF</sequence>
<accession>A0A3G4ZWS1</accession>
<protein>
    <submittedName>
        <fullName evidence="2">Uncharacterized protein</fullName>
    </submittedName>
</protein>
<keyword evidence="1" id="KW-0812">Transmembrane</keyword>
<evidence type="ECO:0000313" key="2">
    <source>
        <dbReference type="EMBL" id="AYV79290.1"/>
    </source>
</evidence>
<gene>
    <name evidence="2" type="ORF">Faunusvirus8_7</name>
</gene>
<keyword evidence="1" id="KW-0472">Membrane</keyword>
<name>A0A3G4ZWS1_9VIRU</name>
<dbReference type="EMBL" id="MK072139">
    <property type="protein sequence ID" value="AYV79290.1"/>
    <property type="molecule type" value="Genomic_DNA"/>
</dbReference>
<reference evidence="2" key="1">
    <citation type="submission" date="2018-10" db="EMBL/GenBank/DDBJ databases">
        <title>Hidden diversity of soil giant viruses.</title>
        <authorList>
            <person name="Schulz F."/>
            <person name="Alteio L."/>
            <person name="Goudeau D."/>
            <person name="Ryan E.M."/>
            <person name="Malmstrom R.R."/>
            <person name="Blanchard J."/>
            <person name="Woyke T."/>
        </authorList>
    </citation>
    <scope>NUCLEOTIDE SEQUENCE</scope>
    <source>
        <strain evidence="2">FNV1</strain>
    </source>
</reference>
<feature type="transmembrane region" description="Helical" evidence="1">
    <location>
        <begin position="12"/>
        <end position="31"/>
    </location>
</feature>
<keyword evidence="1" id="KW-1133">Transmembrane helix</keyword>
<evidence type="ECO:0000256" key="1">
    <source>
        <dbReference type="SAM" id="Phobius"/>
    </source>
</evidence>
<organism evidence="2">
    <name type="scientific">Faunusvirus sp</name>
    <dbReference type="NCBI Taxonomy" id="2487766"/>
    <lineage>
        <taxon>Viruses</taxon>
        <taxon>Varidnaviria</taxon>
        <taxon>Bamfordvirae</taxon>
        <taxon>Nucleocytoviricota</taxon>
        <taxon>Megaviricetes</taxon>
        <taxon>Imitervirales</taxon>
        <taxon>Mimiviridae</taxon>
    </lineage>
</organism>